<dbReference type="VEuPathDB" id="ToxoDB:TGP89_290180"/>
<proteinExistence type="predicted"/>
<evidence type="ECO:0000313" key="2">
    <source>
        <dbReference type="Proteomes" id="UP000028828"/>
    </source>
</evidence>
<reference evidence="1 2" key="1">
    <citation type="submission" date="2014-03" db="EMBL/GenBank/DDBJ databases">
        <authorList>
            <person name="Sibley D."/>
            <person name="Venepally P."/>
            <person name="Karamycheva S."/>
            <person name="Hadjithomas M."/>
            <person name="Khan A."/>
            <person name="Brunk B."/>
            <person name="Roos D."/>
            <person name="Caler E."/>
            <person name="Lorenzi H."/>
        </authorList>
    </citation>
    <scope>NUCLEOTIDE SEQUENCE [LARGE SCALE GENOMIC DNA]</scope>
    <source>
        <strain evidence="2">p89</strain>
    </source>
</reference>
<sequence length="432" mass="47813">MDRAGLLFLRGAAGPGPLKCFGPRVEAFSGSISLLSLDSRGPTPFRTPFHTTSALSKSRQPPKECPESAAACTFSPLFPSPVRASPHRNLLGARVSVPCKPLACVGAPKRRHGETSDGFSSRAAVAAEALPPWPSDFLQSEEIAVDSPQKPTGFSRPSDARVSPAPNAWEAAAVFRRLHALDSGLRGDASGAFAASATCGCLAAASRRNPCLPAYQLSWNLLQARMFGGRAGGLKRRKPRRDPGRVIQSGMGRRQEFFWPEKARRTRVPLYQNSRPNLVYDQRFRRFMCMWYANGVQVFRPFSCRGRRGGRGKEGLPDGLGIGRGSGTWERARAKAVVLLKQLQRQGHLDRLAKPDVTRSGVRGVYFDTEEKLWVATWNEHGLRRFKAFPTMEMGFDAAYQAAVAVRRQKLRENYIFSMQRNRKKSGRPPFK</sequence>
<protein>
    <submittedName>
        <fullName evidence="1">AP2 domain transcription factor AP2IX-6</fullName>
    </submittedName>
</protein>
<organism evidence="1 2">
    <name type="scientific">Toxoplasma gondii p89</name>
    <dbReference type="NCBI Taxonomy" id="943119"/>
    <lineage>
        <taxon>Eukaryota</taxon>
        <taxon>Sar</taxon>
        <taxon>Alveolata</taxon>
        <taxon>Apicomplexa</taxon>
        <taxon>Conoidasida</taxon>
        <taxon>Coccidia</taxon>
        <taxon>Eucoccidiorida</taxon>
        <taxon>Eimeriorina</taxon>
        <taxon>Sarcocystidae</taxon>
        <taxon>Toxoplasma</taxon>
    </lineage>
</organism>
<dbReference type="AlphaFoldDB" id="A0A086JMP3"/>
<dbReference type="EMBL" id="AEYI02001764">
    <property type="protein sequence ID" value="KFG33411.1"/>
    <property type="molecule type" value="Genomic_DNA"/>
</dbReference>
<evidence type="ECO:0000313" key="1">
    <source>
        <dbReference type="EMBL" id="KFG33411.1"/>
    </source>
</evidence>
<dbReference type="OrthoDB" id="330089at2759"/>
<name>A0A086JMP3_TOXGO</name>
<comment type="caution">
    <text evidence="1">The sequence shown here is derived from an EMBL/GenBank/DDBJ whole genome shotgun (WGS) entry which is preliminary data.</text>
</comment>
<dbReference type="Gene3D" id="1.20.5.2050">
    <property type="match status" value="1"/>
</dbReference>
<gene>
    <name evidence="1" type="ORF">TGP89_290180</name>
</gene>
<accession>A0A086JMP3</accession>
<dbReference type="Proteomes" id="UP000028828">
    <property type="component" value="Unassembled WGS sequence"/>
</dbReference>